<sequence length="764" mass="83640">MIFLRILGVLFLLLGASQPMAQSRQADKPAATGAAAPAVPAAVPAAVVPQPTSKRNFGFSALDSKPLMRLVPTDGPPSIGFGLRRDEKPVKAVFRIKNTFSPALIPEQSHIRVLLNQEVVGTVQMNRQTAGKQTSKEFELDPTLLREYNNLTLEFVGHYTNECEDPLHTNLWADIGKGSEVELTVQRVRIEDDLALLPEPFFDKQELIRLKLPYVFAAKPSHATLRAAGITASWFGKLAGWRNARFPAHLDSLPAGHAVVFATNAERPAFLATEPPFAGPALRIMANPSDGISKLLLVSGADADDLAVAARSLVLGNAALSGRQAEIRETGAAVRRKPYDAPNWVRVDRPMKFGELIDSPQQLQVYGHVPEPVRVSLRIPPDLFTWRSRGVPVDLKFRYTPPVRTIDSMLGMSINGELVQSVNLRSTGQGGESARVILPLLDGGLLGDSREMLIPAFKLGSRNQLQYAFSFSYHTAGNCRDTQIENIRAMIDSDSRIDFSGYPHYAEMPHLGYFSTAGYPFTKYADLSETVIVLPENVSATDIEVMLSLLGRMGESTGHPATYVQVTGPKDEAQFVNRDLLVIGPERQQAFLDKWRRLVPAVITGPQQKVMRPENSLSWFNNLLDDAVTDRRAAQKQKHLRGDGPLAAMLGFESPYTAGRSVVVVTSAEPGDAAQVLDTLNNDDIAKTLHGSVVLMHGGVVESIFAGKTYAVGELPIWTAIWFPLSDRPVLLAIMSVIAVLVFAFALWRSLRAVAARRLRESGE</sequence>
<comment type="subunit">
    <text evidence="5 15">Tightly associated with the cellulose synthase catalytic subunit.</text>
</comment>
<gene>
    <name evidence="16" type="primary">bcsB</name>
    <name evidence="16" type="ORF">RY831_11660</name>
</gene>
<comment type="function">
    <text evidence="1 15">Binds the cellulose synthase activator, bis-(3'-5') cyclic diguanylic acid (c-di-GMP).</text>
</comment>
<keyword evidence="12 15" id="KW-1133">Transmembrane helix</keyword>
<keyword evidence="10 15" id="KW-0812">Transmembrane</keyword>
<reference evidence="16 17" key="1">
    <citation type="submission" date="2023-10" db="EMBL/GenBank/DDBJ databases">
        <title>Noviherbaspirillum sp. CPCC 100848 genome assembly.</title>
        <authorList>
            <person name="Li X.Y."/>
            <person name="Fang X.M."/>
        </authorList>
    </citation>
    <scope>NUCLEOTIDE SEQUENCE [LARGE SCALE GENOMIC DNA]</scope>
    <source>
        <strain evidence="16 17">CPCC 100848</strain>
    </source>
</reference>
<dbReference type="InterPro" id="IPR003920">
    <property type="entry name" value="Cell_synth_B"/>
</dbReference>
<evidence type="ECO:0000256" key="13">
    <source>
        <dbReference type="ARBA" id="ARBA00023136"/>
    </source>
</evidence>
<dbReference type="InterPro" id="IPR018513">
    <property type="entry name" value="Cell_synthase_bac"/>
</dbReference>
<keyword evidence="7 15" id="KW-1003">Cell membrane</keyword>
<keyword evidence="11 15" id="KW-0135">Cellulose biosynthesis</keyword>
<evidence type="ECO:0000256" key="9">
    <source>
        <dbReference type="ARBA" id="ARBA00022636"/>
    </source>
</evidence>
<feature type="transmembrane region" description="Helical" evidence="15">
    <location>
        <begin position="730"/>
        <end position="748"/>
    </location>
</feature>
<evidence type="ECO:0000256" key="14">
    <source>
        <dbReference type="ARBA" id="ARBA00033444"/>
    </source>
</evidence>
<evidence type="ECO:0000313" key="17">
    <source>
        <dbReference type="Proteomes" id="UP001352263"/>
    </source>
</evidence>
<evidence type="ECO:0000256" key="12">
    <source>
        <dbReference type="ARBA" id="ARBA00022989"/>
    </source>
</evidence>
<comment type="pathway">
    <text evidence="3 15">Glycan metabolism; bacterial cellulose biosynthesis.</text>
</comment>
<feature type="chain" id="PRO_5044960907" description="Cyclic di-GMP-binding protein" evidence="15">
    <location>
        <begin position="22"/>
        <end position="764"/>
    </location>
</feature>
<dbReference type="PRINTS" id="PR01440">
    <property type="entry name" value="CELLSNTHASEB"/>
</dbReference>
<dbReference type="RefSeq" id="WP_326506522.1">
    <property type="nucleotide sequence ID" value="NZ_JAWIIV010000008.1"/>
</dbReference>
<evidence type="ECO:0000256" key="15">
    <source>
        <dbReference type="RuleBase" id="RU365021"/>
    </source>
</evidence>
<comment type="caution">
    <text evidence="16">The sequence shown here is derived from an EMBL/GenBank/DDBJ whole genome shotgun (WGS) entry which is preliminary data.</text>
</comment>
<dbReference type="Proteomes" id="UP001352263">
    <property type="component" value="Unassembled WGS sequence"/>
</dbReference>
<keyword evidence="8 15" id="KW-0997">Cell inner membrane</keyword>
<evidence type="ECO:0000256" key="4">
    <source>
        <dbReference type="ARBA" id="ARBA00010714"/>
    </source>
</evidence>
<dbReference type="PANTHER" id="PTHR39083:SF1">
    <property type="entry name" value="CYCLIC DI-GMP-BINDING PROTEIN"/>
    <property type="match status" value="1"/>
</dbReference>
<evidence type="ECO:0000313" key="16">
    <source>
        <dbReference type="EMBL" id="MEC4719808.1"/>
    </source>
</evidence>
<evidence type="ECO:0000256" key="6">
    <source>
        <dbReference type="ARBA" id="ARBA00021844"/>
    </source>
</evidence>
<feature type="signal peptide" evidence="15">
    <location>
        <begin position="1"/>
        <end position="21"/>
    </location>
</feature>
<evidence type="ECO:0000256" key="7">
    <source>
        <dbReference type="ARBA" id="ARBA00022475"/>
    </source>
</evidence>
<organism evidence="16 17">
    <name type="scientific">Noviherbaspirillum album</name>
    <dbReference type="NCBI Taxonomy" id="3080276"/>
    <lineage>
        <taxon>Bacteria</taxon>
        <taxon>Pseudomonadati</taxon>
        <taxon>Pseudomonadota</taxon>
        <taxon>Betaproteobacteria</taxon>
        <taxon>Burkholderiales</taxon>
        <taxon>Oxalobacteraceae</taxon>
        <taxon>Noviherbaspirillum</taxon>
    </lineage>
</organism>
<evidence type="ECO:0000256" key="2">
    <source>
        <dbReference type="ARBA" id="ARBA00004377"/>
    </source>
</evidence>
<keyword evidence="15" id="KW-0732">Signal</keyword>
<dbReference type="NCBIfam" id="NF008323">
    <property type="entry name" value="PRK11114.1-1"/>
    <property type="match status" value="1"/>
</dbReference>
<evidence type="ECO:0000256" key="11">
    <source>
        <dbReference type="ARBA" id="ARBA00022916"/>
    </source>
</evidence>
<keyword evidence="17" id="KW-1185">Reference proteome</keyword>
<evidence type="ECO:0000256" key="1">
    <source>
        <dbReference type="ARBA" id="ARBA00002057"/>
    </source>
</evidence>
<dbReference type="Gene3D" id="2.60.120.260">
    <property type="entry name" value="Galactose-binding domain-like"/>
    <property type="match status" value="2"/>
</dbReference>
<comment type="similarity">
    <text evidence="4 15">Belongs to the AcsB/BcsB family.</text>
</comment>
<dbReference type="EMBL" id="JAWIIV010000008">
    <property type="protein sequence ID" value="MEC4719808.1"/>
    <property type="molecule type" value="Genomic_DNA"/>
</dbReference>
<evidence type="ECO:0000256" key="10">
    <source>
        <dbReference type="ARBA" id="ARBA00022692"/>
    </source>
</evidence>
<accession>A0ABU6J8P8</accession>
<proteinExistence type="inferred from homology"/>
<keyword evidence="9 15" id="KW-0973">c-di-GMP</keyword>
<dbReference type="PANTHER" id="PTHR39083">
    <property type="entry name" value="CYCLIC DI-GMP-BINDING PROTEIN"/>
    <property type="match status" value="1"/>
</dbReference>
<comment type="subcellular location">
    <subcellularLocation>
        <location evidence="2">Cell inner membrane</location>
        <topology evidence="2">Single-pass membrane protein</topology>
    </subcellularLocation>
</comment>
<evidence type="ECO:0000256" key="3">
    <source>
        <dbReference type="ARBA" id="ARBA00005186"/>
    </source>
</evidence>
<evidence type="ECO:0000256" key="8">
    <source>
        <dbReference type="ARBA" id="ARBA00022519"/>
    </source>
</evidence>
<name>A0ABU6J8P8_9BURK</name>
<dbReference type="Pfam" id="PF03170">
    <property type="entry name" value="BcsB"/>
    <property type="match status" value="1"/>
</dbReference>
<protein>
    <recommendedName>
        <fullName evidence="6 15">Cyclic di-GMP-binding protein</fullName>
    </recommendedName>
    <alternativeName>
        <fullName evidence="14 15">Cellulose synthase regulatory subunit</fullName>
    </alternativeName>
</protein>
<keyword evidence="13 15" id="KW-0472">Membrane</keyword>
<evidence type="ECO:0000256" key="5">
    <source>
        <dbReference type="ARBA" id="ARBA00011437"/>
    </source>
</evidence>